<comment type="caution">
    <text evidence="2">The sequence shown here is derived from an EMBL/GenBank/DDBJ whole genome shotgun (WGS) entry which is preliminary data.</text>
</comment>
<keyword evidence="3" id="KW-1185">Reference proteome</keyword>
<dbReference type="Pfam" id="PF01425">
    <property type="entry name" value="Amidase"/>
    <property type="match status" value="1"/>
</dbReference>
<dbReference type="SUPFAM" id="SSF75304">
    <property type="entry name" value="Amidase signature (AS) enzymes"/>
    <property type="match status" value="1"/>
</dbReference>
<organism evidence="2 3">
    <name type="scientific">Colletotrichum tabaci</name>
    <dbReference type="NCBI Taxonomy" id="1209068"/>
    <lineage>
        <taxon>Eukaryota</taxon>
        <taxon>Fungi</taxon>
        <taxon>Dikarya</taxon>
        <taxon>Ascomycota</taxon>
        <taxon>Pezizomycotina</taxon>
        <taxon>Sordariomycetes</taxon>
        <taxon>Hypocreomycetidae</taxon>
        <taxon>Glomerellales</taxon>
        <taxon>Glomerellaceae</taxon>
        <taxon>Colletotrichum</taxon>
        <taxon>Colletotrichum destructivum species complex</taxon>
    </lineage>
</organism>
<accession>A0AAV9TJS6</accession>
<evidence type="ECO:0000259" key="1">
    <source>
        <dbReference type="Pfam" id="PF01425"/>
    </source>
</evidence>
<dbReference type="PANTHER" id="PTHR11895:SF67">
    <property type="entry name" value="AMIDASE DOMAIN-CONTAINING PROTEIN"/>
    <property type="match status" value="1"/>
</dbReference>
<dbReference type="AlphaFoldDB" id="A0AAV9TJS6"/>
<protein>
    <recommendedName>
        <fullName evidence="1">Amidase domain-containing protein</fullName>
    </recommendedName>
</protein>
<reference evidence="2 3" key="1">
    <citation type="submission" date="2023-04" db="EMBL/GenBank/DDBJ databases">
        <title>Colletotrichum tabacum stain YC1 causing leaf anthracnose on Nicotiana tabacum(L.) cv.</title>
        <authorList>
            <person name="Ji Z."/>
            <person name="Wang M."/>
            <person name="Zhang J."/>
            <person name="Wang N."/>
            <person name="Zhou Z."/>
        </authorList>
    </citation>
    <scope>NUCLEOTIDE SEQUENCE [LARGE SCALE GENOMIC DNA]</scope>
    <source>
        <strain evidence="2 3">YC1</strain>
    </source>
</reference>
<dbReference type="Proteomes" id="UP001327957">
    <property type="component" value="Unassembled WGS sequence"/>
</dbReference>
<name>A0AAV9TJS6_9PEZI</name>
<feature type="domain" description="Amidase" evidence="1">
    <location>
        <begin position="2"/>
        <end position="99"/>
    </location>
</feature>
<dbReference type="Gene3D" id="3.90.1300.10">
    <property type="entry name" value="Amidase signature (AS) domain"/>
    <property type="match status" value="1"/>
</dbReference>
<dbReference type="PANTHER" id="PTHR11895">
    <property type="entry name" value="TRANSAMIDASE"/>
    <property type="match status" value="1"/>
</dbReference>
<dbReference type="InterPro" id="IPR036928">
    <property type="entry name" value="AS_sf"/>
</dbReference>
<proteinExistence type="predicted"/>
<evidence type="ECO:0000313" key="2">
    <source>
        <dbReference type="EMBL" id="KAK6222158.1"/>
    </source>
</evidence>
<dbReference type="GO" id="GO:0003824">
    <property type="term" value="F:catalytic activity"/>
    <property type="evidence" value="ECO:0007669"/>
    <property type="project" value="InterPro"/>
</dbReference>
<dbReference type="InterPro" id="IPR023631">
    <property type="entry name" value="Amidase_dom"/>
</dbReference>
<sequence>MAWFEVHVESVLAMAAASTQRYKEKRSLGSLDGIPTAVKDEFDMEGCKTTLGSPNDYTALHVPQLKGDSDSTKTSWCVIRVIDAGAVVLGKLSMHEFGMA</sequence>
<dbReference type="InterPro" id="IPR000120">
    <property type="entry name" value="Amidase"/>
</dbReference>
<gene>
    <name evidence="2" type="ORF">QIS74_04413</name>
</gene>
<evidence type="ECO:0000313" key="3">
    <source>
        <dbReference type="Proteomes" id="UP001327957"/>
    </source>
</evidence>
<dbReference type="EMBL" id="JASAOK010000019">
    <property type="protein sequence ID" value="KAK6222158.1"/>
    <property type="molecule type" value="Genomic_DNA"/>
</dbReference>